<evidence type="ECO:0000259" key="4">
    <source>
        <dbReference type="SMART" id="SM00796"/>
    </source>
</evidence>
<dbReference type="GO" id="GO:0016787">
    <property type="term" value="F:hydrolase activity"/>
    <property type="evidence" value="ECO:0007669"/>
    <property type="project" value="UniProtKB-KW"/>
</dbReference>
<accession>A0ABW1SDI8</accession>
<evidence type="ECO:0000256" key="2">
    <source>
        <dbReference type="ARBA" id="ARBA00022801"/>
    </source>
</evidence>
<dbReference type="EMBL" id="JBHSSW010000066">
    <property type="protein sequence ID" value="MFC6199797.1"/>
    <property type="molecule type" value="Genomic_DNA"/>
</dbReference>
<dbReference type="InterPro" id="IPR029000">
    <property type="entry name" value="Cyclophilin-like_dom_sf"/>
</dbReference>
<gene>
    <name evidence="5" type="ORF">ACFQDM_17090</name>
</gene>
<dbReference type="SUPFAM" id="SSF50891">
    <property type="entry name" value="Cyclophilin-like"/>
    <property type="match status" value="1"/>
</dbReference>
<evidence type="ECO:0000256" key="1">
    <source>
        <dbReference type="ARBA" id="ARBA00022741"/>
    </source>
</evidence>
<dbReference type="PANTHER" id="PTHR34698:SF2">
    <property type="entry name" value="5-OXOPROLINASE SUBUNIT B"/>
    <property type="match status" value="1"/>
</dbReference>
<dbReference type="InterPro" id="IPR003833">
    <property type="entry name" value="CT_C_D"/>
</dbReference>
<proteinExistence type="predicted"/>
<sequence>MPDVLDPELQFFEMADDLIRLSGADRATMRAVGRALRSTDQFEEVVDGMDTITLQFDPLQLSLADVQALIGQATQSASDHEEASAEIIELEAVFSGDVAPDLDLVANTLDLSKDKIIEDLCAAELRVEMLGFTPGFAYMSGVPEHLHVPRLDTPRQSVKAGSLGLAAGMCGTYALAGPGGWPIIGKIQTPLFDTSWETPFALKPGSRVKLKAVAQS</sequence>
<protein>
    <submittedName>
        <fullName evidence="5">Allophanate hydrolase subunit 1</fullName>
    </submittedName>
</protein>
<dbReference type="SMART" id="SM00796">
    <property type="entry name" value="AHS1"/>
    <property type="match status" value="1"/>
</dbReference>
<evidence type="ECO:0000313" key="6">
    <source>
        <dbReference type="Proteomes" id="UP001596303"/>
    </source>
</evidence>
<keyword evidence="3" id="KW-0067">ATP-binding</keyword>
<keyword evidence="1" id="KW-0547">Nucleotide-binding</keyword>
<keyword evidence="2 5" id="KW-0378">Hydrolase</keyword>
<reference evidence="6" key="1">
    <citation type="journal article" date="2019" name="Int. J. Syst. Evol. Microbiol.">
        <title>The Global Catalogue of Microorganisms (GCM) 10K type strain sequencing project: providing services to taxonomists for standard genome sequencing and annotation.</title>
        <authorList>
            <consortium name="The Broad Institute Genomics Platform"/>
            <consortium name="The Broad Institute Genome Sequencing Center for Infectious Disease"/>
            <person name="Wu L."/>
            <person name="Ma J."/>
        </authorList>
    </citation>
    <scope>NUCLEOTIDE SEQUENCE [LARGE SCALE GENOMIC DNA]</scope>
    <source>
        <strain evidence="6">CGMCC-1.15741</strain>
    </source>
</reference>
<dbReference type="Proteomes" id="UP001596303">
    <property type="component" value="Unassembled WGS sequence"/>
</dbReference>
<dbReference type="InterPro" id="IPR010016">
    <property type="entry name" value="PxpB"/>
</dbReference>
<keyword evidence="6" id="KW-1185">Reference proteome</keyword>
<evidence type="ECO:0000313" key="5">
    <source>
        <dbReference type="EMBL" id="MFC6199797.1"/>
    </source>
</evidence>
<feature type="domain" description="Carboxyltransferase" evidence="4">
    <location>
        <begin position="9"/>
        <end position="202"/>
    </location>
</feature>
<organism evidence="5 6">
    <name type="scientific">Ponticaulis profundi</name>
    <dbReference type="NCBI Taxonomy" id="2665222"/>
    <lineage>
        <taxon>Bacteria</taxon>
        <taxon>Pseudomonadati</taxon>
        <taxon>Pseudomonadota</taxon>
        <taxon>Alphaproteobacteria</taxon>
        <taxon>Hyphomonadales</taxon>
        <taxon>Hyphomonadaceae</taxon>
        <taxon>Ponticaulis</taxon>
    </lineage>
</organism>
<comment type="caution">
    <text evidence="5">The sequence shown here is derived from an EMBL/GenBank/DDBJ whole genome shotgun (WGS) entry which is preliminary data.</text>
</comment>
<name>A0ABW1SDI8_9PROT</name>
<dbReference type="Gene3D" id="2.40.100.10">
    <property type="entry name" value="Cyclophilin-like"/>
    <property type="match status" value="1"/>
</dbReference>
<evidence type="ECO:0000256" key="3">
    <source>
        <dbReference type="ARBA" id="ARBA00022840"/>
    </source>
</evidence>
<dbReference type="RefSeq" id="WP_377381253.1">
    <property type="nucleotide sequence ID" value="NZ_JBHSSW010000066.1"/>
</dbReference>
<dbReference type="PANTHER" id="PTHR34698">
    <property type="entry name" value="5-OXOPROLINASE SUBUNIT B"/>
    <property type="match status" value="1"/>
</dbReference>
<dbReference type="Pfam" id="PF02682">
    <property type="entry name" value="CT_C_D"/>
    <property type="match status" value="1"/>
</dbReference>